<keyword evidence="9" id="KW-0407">Ion channel</keyword>
<evidence type="ECO:0000313" key="15">
    <source>
        <dbReference type="Proteomes" id="UP001208570"/>
    </source>
</evidence>
<dbReference type="PRINTS" id="PR01097">
    <property type="entry name" value="TRNSRECEPTRP"/>
</dbReference>
<feature type="domain" description="Transient receptor ion channel" evidence="13">
    <location>
        <begin position="192"/>
        <end position="254"/>
    </location>
</feature>
<dbReference type="PROSITE" id="PS50088">
    <property type="entry name" value="ANK_REPEAT"/>
    <property type="match status" value="1"/>
</dbReference>
<organism evidence="14 15">
    <name type="scientific">Paralvinella palmiformis</name>
    <dbReference type="NCBI Taxonomy" id="53620"/>
    <lineage>
        <taxon>Eukaryota</taxon>
        <taxon>Metazoa</taxon>
        <taxon>Spiralia</taxon>
        <taxon>Lophotrochozoa</taxon>
        <taxon>Annelida</taxon>
        <taxon>Polychaeta</taxon>
        <taxon>Sedentaria</taxon>
        <taxon>Canalipalpata</taxon>
        <taxon>Terebellida</taxon>
        <taxon>Terebelliformia</taxon>
        <taxon>Alvinellidae</taxon>
        <taxon>Paralvinella</taxon>
    </lineage>
</organism>
<keyword evidence="3 12" id="KW-0812">Transmembrane</keyword>
<dbReference type="GO" id="GO:0070679">
    <property type="term" value="F:inositol 1,4,5 trisphosphate binding"/>
    <property type="evidence" value="ECO:0007669"/>
    <property type="project" value="TreeGrafter"/>
</dbReference>
<dbReference type="GO" id="GO:0051480">
    <property type="term" value="P:regulation of cytosolic calcium ion concentration"/>
    <property type="evidence" value="ECO:0007669"/>
    <property type="project" value="TreeGrafter"/>
</dbReference>
<evidence type="ECO:0000256" key="7">
    <source>
        <dbReference type="ARBA" id="ARBA00023065"/>
    </source>
</evidence>
<dbReference type="PANTHER" id="PTHR10117">
    <property type="entry name" value="TRANSIENT RECEPTOR POTENTIAL CHANNEL"/>
    <property type="match status" value="1"/>
</dbReference>
<dbReference type="InterPro" id="IPR036770">
    <property type="entry name" value="Ankyrin_rpt-contain_sf"/>
</dbReference>
<dbReference type="EMBL" id="JAODUP010000301">
    <property type="protein sequence ID" value="KAK2153295.1"/>
    <property type="molecule type" value="Genomic_DNA"/>
</dbReference>
<evidence type="ECO:0000259" key="13">
    <source>
        <dbReference type="SMART" id="SM01420"/>
    </source>
</evidence>
<dbReference type="GO" id="GO:0034703">
    <property type="term" value="C:cation channel complex"/>
    <property type="evidence" value="ECO:0007669"/>
    <property type="project" value="TreeGrafter"/>
</dbReference>
<evidence type="ECO:0000256" key="5">
    <source>
        <dbReference type="ARBA" id="ARBA00022989"/>
    </source>
</evidence>
<dbReference type="InterPro" id="IPR005821">
    <property type="entry name" value="Ion_trans_dom"/>
</dbReference>
<dbReference type="InterPro" id="IPR027359">
    <property type="entry name" value="Volt_channel_dom_sf"/>
</dbReference>
<proteinExistence type="predicted"/>
<dbReference type="SMART" id="SM01420">
    <property type="entry name" value="TRP_2"/>
    <property type="match status" value="1"/>
</dbReference>
<evidence type="ECO:0000313" key="14">
    <source>
        <dbReference type="EMBL" id="KAK2153295.1"/>
    </source>
</evidence>
<feature type="region of interest" description="Disordered" evidence="11">
    <location>
        <begin position="884"/>
        <end position="905"/>
    </location>
</feature>
<feature type="transmembrane region" description="Helical" evidence="12">
    <location>
        <begin position="748"/>
        <end position="767"/>
    </location>
</feature>
<dbReference type="Gene3D" id="1.20.120.350">
    <property type="entry name" value="Voltage-gated potassium channels. Chain C"/>
    <property type="match status" value="1"/>
</dbReference>
<feature type="transmembrane region" description="Helical" evidence="12">
    <location>
        <begin position="639"/>
        <end position="660"/>
    </location>
</feature>
<dbReference type="Pfam" id="PF08344">
    <property type="entry name" value="TRP_2"/>
    <property type="match status" value="1"/>
</dbReference>
<feature type="region of interest" description="Disordered" evidence="11">
    <location>
        <begin position="833"/>
        <end position="865"/>
    </location>
</feature>
<evidence type="ECO:0000256" key="10">
    <source>
        <dbReference type="PROSITE-ProRule" id="PRU00023"/>
    </source>
</evidence>
<dbReference type="SUPFAM" id="SSF48403">
    <property type="entry name" value="Ankyrin repeat"/>
    <property type="match status" value="1"/>
</dbReference>
<feature type="compositionally biased region" description="Polar residues" evidence="11">
    <location>
        <begin position="884"/>
        <end position="903"/>
    </location>
</feature>
<evidence type="ECO:0000256" key="11">
    <source>
        <dbReference type="SAM" id="MobiDB-lite"/>
    </source>
</evidence>
<dbReference type="Pfam" id="PF00023">
    <property type="entry name" value="Ank"/>
    <property type="match status" value="1"/>
</dbReference>
<keyword evidence="2" id="KW-0813">Transport</keyword>
<feature type="transmembrane region" description="Helical" evidence="12">
    <location>
        <begin position="348"/>
        <end position="368"/>
    </location>
</feature>
<protein>
    <recommendedName>
        <fullName evidence="13">Transient receptor ion channel domain-containing protein</fullName>
    </recommendedName>
</protein>
<feature type="compositionally biased region" description="Polar residues" evidence="11">
    <location>
        <begin position="849"/>
        <end position="865"/>
    </location>
</feature>
<name>A0AAD9N1I4_9ANNE</name>
<evidence type="ECO:0000256" key="9">
    <source>
        <dbReference type="ARBA" id="ARBA00023303"/>
    </source>
</evidence>
<feature type="compositionally biased region" description="Basic residues" evidence="11">
    <location>
        <begin position="833"/>
        <end position="843"/>
    </location>
</feature>
<reference evidence="14" key="1">
    <citation type="journal article" date="2023" name="Mol. Biol. Evol.">
        <title>Third-Generation Sequencing Reveals the Adaptive Role of the Epigenome in Three Deep-Sea Polychaetes.</title>
        <authorList>
            <person name="Perez M."/>
            <person name="Aroh O."/>
            <person name="Sun Y."/>
            <person name="Lan Y."/>
            <person name="Juniper S.K."/>
            <person name="Young C.R."/>
            <person name="Angers B."/>
            <person name="Qian P.Y."/>
        </authorList>
    </citation>
    <scope>NUCLEOTIDE SEQUENCE</scope>
    <source>
        <strain evidence="14">P08H-3</strain>
    </source>
</reference>
<gene>
    <name evidence="14" type="ORF">LSH36_301g01000</name>
</gene>
<dbReference type="Pfam" id="PF12796">
    <property type="entry name" value="Ank_2"/>
    <property type="match status" value="1"/>
</dbReference>
<dbReference type="Proteomes" id="UP001208570">
    <property type="component" value="Unassembled WGS sequence"/>
</dbReference>
<feature type="transmembrane region" description="Helical" evidence="12">
    <location>
        <begin position="458"/>
        <end position="479"/>
    </location>
</feature>
<dbReference type="SMART" id="SM00248">
    <property type="entry name" value="ANK"/>
    <property type="match status" value="3"/>
</dbReference>
<dbReference type="Gene3D" id="1.25.40.20">
    <property type="entry name" value="Ankyrin repeat-containing domain"/>
    <property type="match status" value="1"/>
</dbReference>
<feature type="repeat" description="ANK" evidence="10">
    <location>
        <begin position="157"/>
        <end position="189"/>
    </location>
</feature>
<sequence>MCSDFRSSYRSRLRSNMRALSKSSTRSNCVRFPLEPLKQGHTMDPKERLFLEAAERGDKHTVARCLEPPDAVNVNCTNIIGRSAIQIAVDNENVEIVELLLRQDGVKIGDALLYAIREGVYKIVEMLIDHPSITRDMLGADWSKYKPTGEDSFDYSPDISPIILAAHCNQFEILQLLISHGARIDRPHQLTCDCQRCRNRMKEDSLRYSLLRIHTYRALSSPAWISLTSPDPVLTAFRLSWELEHLARRENEFADIYAELSEQCKKFTCDLLDQCRSSEEVLAVLNKDADDENDDDVDPEKLTLARFKLALKYEQKQFVAHPHCQQLLASIWYAGLPGWRKRNFASKICIIIGLILILPLSSIYYLVLPRSKFGELLRTPFMKFMYHSASFGVFLFLLILASTNLGVEERNIRTQQRGPPPNILEGLIVFYVMGFIWSECKQLWDEGLKAYVRQWWNWLDFIMLSLYLCTFSLRLVAFVQSQNPDYGPNIIPRRAWPENDPTLISEGVFAIANVFSFARIIYLFQANPQLGPLQISLGCMLIDIGKFFFIFFLVITSFACGLNQLYYYYSSAEAASALTSDNVSSRNITHSMEDLDFDNAFDPILKSYQTLFWSLFGLTQLSAVREGYMQDFTKRVGEYLLLAYHAMAVIVLINMLIAMMSNSFQEIEPVVIRFIVKYDAITRFGLRTATSGRLPDRLVMTSGLEKVSIKLLDTAFITLFWTLFGLISLLTLQVYLRYIQGFGQVLFGLYNIAARILFLNMLIAMMAKSFNVIVDHADREWKFARSKLWMGYFDEGSTLPPPFNLIISPKAIYYILRGLKDFFVNCFKLSRKRTPSRPNKRRRSMDGTMKTSDIPNVNSNHIQDQTPSTGIDLDLAIKHVNAAEETQQTPDSASESNCVTSQENKQKTKYEHVMKRLVTRFIYKWKQQMRQDGVNEDDLLEIKQDISSLRYELREDRKRGANKISTQMENLKREILTSIRHYSAALPSDERPDRPSSPTFHASGSGFFLDREDIESLKREIIYSLRGEIRELARELSTQNAPNARASPINLPSLGPSNSDLYQTHLYTQL</sequence>
<keyword evidence="6 10" id="KW-0040">ANK repeat</keyword>
<dbReference type="GO" id="GO:0005886">
    <property type="term" value="C:plasma membrane"/>
    <property type="evidence" value="ECO:0007669"/>
    <property type="project" value="TreeGrafter"/>
</dbReference>
<keyword evidence="8 12" id="KW-0472">Membrane</keyword>
<dbReference type="InterPro" id="IPR013555">
    <property type="entry name" value="TRP_dom"/>
</dbReference>
<dbReference type="Pfam" id="PF00520">
    <property type="entry name" value="Ion_trans"/>
    <property type="match status" value="1"/>
</dbReference>
<feature type="region of interest" description="Disordered" evidence="11">
    <location>
        <begin position="1038"/>
        <end position="1058"/>
    </location>
</feature>
<comment type="subcellular location">
    <subcellularLocation>
        <location evidence="1">Membrane</location>
        <topology evidence="1">Multi-pass membrane protein</topology>
    </subcellularLocation>
</comment>
<dbReference type="FunFam" id="1.20.120.350:FF:000197">
    <property type="match status" value="1"/>
</dbReference>
<accession>A0AAD9N1I4</accession>
<dbReference type="GO" id="GO:0007338">
    <property type="term" value="P:single fertilization"/>
    <property type="evidence" value="ECO:0007669"/>
    <property type="project" value="TreeGrafter"/>
</dbReference>
<evidence type="ECO:0000256" key="3">
    <source>
        <dbReference type="ARBA" id="ARBA00022692"/>
    </source>
</evidence>
<feature type="transmembrane region" description="Helical" evidence="12">
    <location>
        <begin position="715"/>
        <end position="736"/>
    </location>
</feature>
<keyword evidence="7" id="KW-0406">Ion transport</keyword>
<evidence type="ECO:0000256" key="6">
    <source>
        <dbReference type="ARBA" id="ARBA00023043"/>
    </source>
</evidence>
<dbReference type="InterPro" id="IPR002153">
    <property type="entry name" value="TRPC_channel"/>
</dbReference>
<keyword evidence="4" id="KW-0677">Repeat</keyword>
<evidence type="ECO:0000256" key="1">
    <source>
        <dbReference type="ARBA" id="ARBA00004141"/>
    </source>
</evidence>
<dbReference type="PANTHER" id="PTHR10117:SF80">
    <property type="entry name" value="TRANSIENT-RECEPTOR-POTENTIAL-LIKE PROTEIN"/>
    <property type="match status" value="1"/>
</dbReference>
<evidence type="ECO:0000256" key="12">
    <source>
        <dbReference type="SAM" id="Phobius"/>
    </source>
</evidence>
<feature type="transmembrane region" description="Helical" evidence="12">
    <location>
        <begin position="388"/>
        <end position="407"/>
    </location>
</feature>
<keyword evidence="5 12" id="KW-1133">Transmembrane helix</keyword>
<evidence type="ECO:0000256" key="2">
    <source>
        <dbReference type="ARBA" id="ARBA00022448"/>
    </source>
</evidence>
<feature type="transmembrane region" description="Helical" evidence="12">
    <location>
        <begin position="544"/>
        <end position="569"/>
    </location>
</feature>
<dbReference type="AlphaFoldDB" id="A0AAD9N1I4"/>
<evidence type="ECO:0000256" key="8">
    <source>
        <dbReference type="ARBA" id="ARBA00023136"/>
    </source>
</evidence>
<comment type="caution">
    <text evidence="14">The sequence shown here is derived from an EMBL/GenBank/DDBJ whole genome shotgun (WGS) entry which is preliminary data.</text>
</comment>
<dbReference type="NCBIfam" id="TIGR00870">
    <property type="entry name" value="trp"/>
    <property type="match status" value="1"/>
</dbReference>
<keyword evidence="15" id="KW-1185">Reference proteome</keyword>
<dbReference type="GO" id="GO:0015279">
    <property type="term" value="F:store-operated calcium channel activity"/>
    <property type="evidence" value="ECO:0007669"/>
    <property type="project" value="TreeGrafter"/>
</dbReference>
<evidence type="ECO:0000256" key="4">
    <source>
        <dbReference type="ARBA" id="ARBA00022737"/>
    </source>
</evidence>
<dbReference type="InterPro" id="IPR002110">
    <property type="entry name" value="Ankyrin_rpt"/>
</dbReference>